<dbReference type="EMBL" id="MK500579">
    <property type="protein sequence ID" value="QBK92647.1"/>
    <property type="molecule type" value="Genomic_DNA"/>
</dbReference>
<keyword evidence="1" id="KW-0472">Membrane</keyword>
<evidence type="ECO:0000256" key="1">
    <source>
        <dbReference type="SAM" id="Phobius"/>
    </source>
</evidence>
<sequence length="187" mass="22577">MDNYDNPRFRRRVRRVISDRENSKWVQKWAQNIIFTNQIKEISEAYCNRYVPDIAEKYARRIIDTELSTRLDQLLRHDSRWHQIQEKHYQILEEQLNINVDKLLRNLTCGSYGDRWGKTYDQHFNLNLQMMHNKFEKKETEWNKRNNALPDEIRDVREDLKSAKILNIVMGTTSIAIACVSMYLANR</sequence>
<evidence type="ECO:0000313" key="2">
    <source>
        <dbReference type="EMBL" id="QBK92647.1"/>
    </source>
</evidence>
<organism evidence="2">
    <name type="scientific">Pithovirus LCPAC401</name>
    <dbReference type="NCBI Taxonomy" id="2506595"/>
    <lineage>
        <taxon>Viruses</taxon>
        <taxon>Pithoviruses</taxon>
    </lineage>
</organism>
<feature type="transmembrane region" description="Helical" evidence="1">
    <location>
        <begin position="165"/>
        <end position="185"/>
    </location>
</feature>
<name>A0A481ZA27_9VIRU</name>
<accession>A0A481ZA27</accession>
<keyword evidence="1" id="KW-1133">Transmembrane helix</keyword>
<gene>
    <name evidence="2" type="ORF">LCPAC401_02850</name>
</gene>
<protein>
    <submittedName>
        <fullName evidence="2">Uncharacterized protein</fullName>
    </submittedName>
</protein>
<keyword evidence="1" id="KW-0812">Transmembrane</keyword>
<proteinExistence type="predicted"/>
<reference evidence="2" key="1">
    <citation type="journal article" date="2019" name="MBio">
        <title>Virus Genomes from Deep Sea Sediments Expand the Ocean Megavirome and Support Independent Origins of Viral Gigantism.</title>
        <authorList>
            <person name="Backstrom D."/>
            <person name="Yutin N."/>
            <person name="Jorgensen S.L."/>
            <person name="Dharamshi J."/>
            <person name="Homa F."/>
            <person name="Zaremba-Niedwiedzka K."/>
            <person name="Spang A."/>
            <person name="Wolf Y.I."/>
            <person name="Koonin E.V."/>
            <person name="Ettema T.J."/>
        </authorList>
    </citation>
    <scope>NUCLEOTIDE SEQUENCE</scope>
</reference>